<comment type="subcellular location">
    <subcellularLocation>
        <location evidence="1 8">Cell membrane</location>
        <topology evidence="1 8">Multi-pass membrane protein</topology>
    </subcellularLocation>
</comment>
<keyword evidence="3 8" id="KW-0813">Transport</keyword>
<dbReference type="PANTHER" id="PTHR42929:SF5">
    <property type="entry name" value="ABC TRANSPORTER PERMEASE PROTEIN"/>
    <property type="match status" value="1"/>
</dbReference>
<dbReference type="GO" id="GO:0055085">
    <property type="term" value="P:transmembrane transport"/>
    <property type="evidence" value="ECO:0007669"/>
    <property type="project" value="InterPro"/>
</dbReference>
<dbReference type="OrthoDB" id="45815at2157"/>
<evidence type="ECO:0000256" key="8">
    <source>
        <dbReference type="RuleBase" id="RU363032"/>
    </source>
</evidence>
<evidence type="ECO:0000256" key="3">
    <source>
        <dbReference type="ARBA" id="ARBA00022448"/>
    </source>
</evidence>
<dbReference type="AlphaFoldDB" id="A0A3N6MUV9"/>
<feature type="transmembrane region" description="Helical" evidence="8">
    <location>
        <begin position="221"/>
        <end position="250"/>
    </location>
</feature>
<dbReference type="PROSITE" id="PS50928">
    <property type="entry name" value="ABC_TM1"/>
    <property type="match status" value="1"/>
</dbReference>
<dbReference type="Gene3D" id="1.10.3720.10">
    <property type="entry name" value="MetI-like"/>
    <property type="match status" value="1"/>
</dbReference>
<comment type="caution">
    <text evidence="10">The sequence shown here is derived from an EMBL/GenBank/DDBJ whole genome shotgun (WGS) entry which is preliminary data.</text>
</comment>
<dbReference type="GO" id="GO:0005886">
    <property type="term" value="C:plasma membrane"/>
    <property type="evidence" value="ECO:0007669"/>
    <property type="project" value="UniProtKB-SubCell"/>
</dbReference>
<evidence type="ECO:0000313" key="11">
    <source>
        <dbReference type="Proteomes" id="UP000281431"/>
    </source>
</evidence>
<dbReference type="InterPro" id="IPR000515">
    <property type="entry name" value="MetI-like"/>
</dbReference>
<comment type="similarity">
    <text evidence="2">Belongs to the binding-protein-dependent transport system permease family. CysTW subfamily.</text>
</comment>
<evidence type="ECO:0000256" key="5">
    <source>
        <dbReference type="ARBA" id="ARBA00022692"/>
    </source>
</evidence>
<evidence type="ECO:0000313" key="10">
    <source>
        <dbReference type="EMBL" id="RQH00092.1"/>
    </source>
</evidence>
<feature type="transmembrane region" description="Helical" evidence="8">
    <location>
        <begin position="179"/>
        <end position="200"/>
    </location>
</feature>
<dbReference type="PANTHER" id="PTHR42929">
    <property type="entry name" value="INNER MEMBRANE ABC TRANSPORTER PERMEASE PROTEIN YDCU-RELATED-RELATED"/>
    <property type="match status" value="1"/>
</dbReference>
<evidence type="ECO:0000256" key="1">
    <source>
        <dbReference type="ARBA" id="ARBA00004651"/>
    </source>
</evidence>
<keyword evidence="4" id="KW-1003">Cell membrane</keyword>
<dbReference type="EMBL" id="REFZ01000007">
    <property type="protein sequence ID" value="RQH00092.1"/>
    <property type="molecule type" value="Genomic_DNA"/>
</dbReference>
<reference evidence="10 11" key="1">
    <citation type="submission" date="2018-10" db="EMBL/GenBank/DDBJ databases">
        <title>Natrarchaeobius chitinivorans gen. nov., sp. nov., and Natrarchaeobius haloalkaliphilus sp. nov., alkaliphilic, chitin-utilizing haloarchaea from hypersaline alkaline lakes.</title>
        <authorList>
            <person name="Sorokin D.Y."/>
            <person name="Elcheninov A.G."/>
            <person name="Kostrikina N.A."/>
            <person name="Bale N.J."/>
            <person name="Sinninghe Damste J.S."/>
            <person name="Khijniak T.V."/>
            <person name="Kublanov I.V."/>
            <person name="Toshchakov S.V."/>
        </authorList>
    </citation>
    <scope>NUCLEOTIDE SEQUENCE [LARGE SCALE GENOMIC DNA]</scope>
    <source>
        <strain evidence="10 11">AArcht7</strain>
    </source>
</reference>
<feature type="transmembrane region" description="Helical" evidence="8">
    <location>
        <begin position="91"/>
        <end position="115"/>
    </location>
</feature>
<dbReference type="Pfam" id="PF00528">
    <property type="entry name" value="BPD_transp_1"/>
    <property type="match status" value="1"/>
</dbReference>
<proteinExistence type="inferred from homology"/>
<feature type="domain" description="ABC transmembrane type-1" evidence="9">
    <location>
        <begin position="92"/>
        <end position="297"/>
    </location>
</feature>
<accession>A0A3N6MUV9</accession>
<evidence type="ECO:0000256" key="7">
    <source>
        <dbReference type="ARBA" id="ARBA00023136"/>
    </source>
</evidence>
<evidence type="ECO:0000256" key="2">
    <source>
        <dbReference type="ARBA" id="ARBA00007069"/>
    </source>
</evidence>
<dbReference type="CDD" id="cd06261">
    <property type="entry name" value="TM_PBP2"/>
    <property type="match status" value="1"/>
</dbReference>
<evidence type="ECO:0000256" key="6">
    <source>
        <dbReference type="ARBA" id="ARBA00022989"/>
    </source>
</evidence>
<feature type="transmembrane region" description="Helical" evidence="8">
    <location>
        <begin position="278"/>
        <end position="297"/>
    </location>
</feature>
<keyword evidence="7 8" id="KW-0472">Membrane</keyword>
<feature type="transmembrane region" description="Helical" evidence="8">
    <location>
        <begin position="36"/>
        <end position="58"/>
    </location>
</feature>
<keyword evidence="5 8" id="KW-0812">Transmembrane</keyword>
<evidence type="ECO:0000256" key="4">
    <source>
        <dbReference type="ARBA" id="ARBA00022475"/>
    </source>
</evidence>
<gene>
    <name evidence="10" type="ORF">EA472_12860</name>
</gene>
<keyword evidence="11" id="KW-1185">Reference proteome</keyword>
<feature type="transmembrane region" description="Helical" evidence="8">
    <location>
        <begin position="127"/>
        <end position="150"/>
    </location>
</feature>
<organism evidence="10 11">
    <name type="scientific">Natrarchaeobius chitinivorans</name>
    <dbReference type="NCBI Taxonomy" id="1679083"/>
    <lineage>
        <taxon>Archaea</taxon>
        <taxon>Methanobacteriati</taxon>
        <taxon>Methanobacteriota</taxon>
        <taxon>Stenosarchaea group</taxon>
        <taxon>Halobacteria</taxon>
        <taxon>Halobacteriales</taxon>
        <taxon>Natrialbaceae</taxon>
        <taxon>Natrarchaeobius</taxon>
    </lineage>
</organism>
<dbReference type="Proteomes" id="UP000281431">
    <property type="component" value="Unassembled WGS sequence"/>
</dbReference>
<keyword evidence="6 8" id="KW-1133">Transmembrane helix</keyword>
<name>A0A3N6MUV9_NATCH</name>
<dbReference type="SUPFAM" id="SSF161098">
    <property type="entry name" value="MetI-like"/>
    <property type="match status" value="1"/>
</dbReference>
<dbReference type="InterPro" id="IPR035906">
    <property type="entry name" value="MetI-like_sf"/>
</dbReference>
<protein>
    <submittedName>
        <fullName evidence="10">ABC transporter permease</fullName>
    </submittedName>
</protein>
<sequence>MAAEQPHGRLSLLRKRLDERLSSFIRTYKRTSMGRLTLILPALLVVGILIVLPTMILFELSLRPFVDGSIGSYFTFGNYERIFTSEASRTVIFRTIRVALIVTALTLVMGYPLAYTAVRGKKWTGRLIVVATLAPLAVDVVVRTFGWFLLLQEGGVVSQLLLLTGLFSSEPQLLYNETAIIIGLTHVLLPFMVFPLINVLHTIPYSLEEAAQNLGANRVEVFLKVLLPLSLPGIAAGTLMVFAITLASYVTPSLLGGETNVMAVTITDTFIGTGDWPYGSAMAMLLVVIGLGVILCYQRALREMDTKTGGI</sequence>
<evidence type="ECO:0000259" key="9">
    <source>
        <dbReference type="PROSITE" id="PS50928"/>
    </source>
</evidence>